<gene>
    <name evidence="1" type="ORF">AAEJ74_22570</name>
</gene>
<protein>
    <submittedName>
        <fullName evidence="1">Uncharacterized protein</fullName>
    </submittedName>
</protein>
<dbReference type="Proteomes" id="UP001387447">
    <property type="component" value="Unassembled WGS sequence"/>
</dbReference>
<organism evidence="1 2">
    <name type="scientific">Limnospira fusiformis PMC 851.14</name>
    <dbReference type="NCBI Taxonomy" id="2219512"/>
    <lineage>
        <taxon>Bacteria</taxon>
        <taxon>Bacillati</taxon>
        <taxon>Cyanobacteriota</taxon>
        <taxon>Cyanophyceae</taxon>
        <taxon>Oscillatoriophycideae</taxon>
        <taxon>Oscillatoriales</taxon>
        <taxon>Sirenicapillariaceae</taxon>
        <taxon>Limnospira</taxon>
    </lineage>
</organism>
<evidence type="ECO:0000313" key="1">
    <source>
        <dbReference type="EMBL" id="MEK9514370.1"/>
    </source>
</evidence>
<keyword evidence="2" id="KW-1185">Reference proteome</keyword>
<dbReference type="EMBL" id="JBBWYZ010000022">
    <property type="protein sequence ID" value="MEK9514370.1"/>
    <property type="molecule type" value="Genomic_DNA"/>
</dbReference>
<accession>A0ABU9EQX5</accession>
<proteinExistence type="predicted"/>
<dbReference type="RefSeq" id="WP_280949135.1">
    <property type="nucleotide sequence ID" value="NZ_JBBWYZ010000022.1"/>
</dbReference>
<sequence>MSQCLNPDCIHSFSRLGEAQRNPTSPAVINQVSVKQRVNFRHLW</sequence>
<reference evidence="1 2" key="1">
    <citation type="journal article" date="2024" name="Front. Microbiol.">
        <title>Transcriptomic insights into the dominance of two phototrophs throughout the water column of a tropical hypersaline-alkaline crater lake (Dziani Dzaha, Mayotte).</title>
        <authorList>
            <person name="Duperron S."/>
            <person name="Halary S."/>
            <person name="Bouly J.-P."/>
            <person name="Roussel T."/>
            <person name="Hugoni M."/>
            <person name="Bruto M."/>
            <person name="Oger P."/>
            <person name="Duval C."/>
            <person name="Woo A."/>
            <person name="Jezequiel D."/>
            <person name="Ader M."/>
            <person name="Leboulanger C."/>
            <person name="Agogue H."/>
            <person name="Grossi V."/>
            <person name="Trousselier M."/>
            <person name="Bernard C."/>
        </authorList>
    </citation>
    <scope>NUCLEOTIDE SEQUENCE [LARGE SCALE GENOMIC DNA]</scope>
    <source>
        <strain evidence="1 2">PMC 851.14</strain>
    </source>
</reference>
<comment type="caution">
    <text evidence="1">The sequence shown here is derived from an EMBL/GenBank/DDBJ whole genome shotgun (WGS) entry which is preliminary data.</text>
</comment>
<evidence type="ECO:0000313" key="2">
    <source>
        <dbReference type="Proteomes" id="UP001387447"/>
    </source>
</evidence>
<name>A0ABU9EQX5_LIMFS</name>